<comment type="similarity">
    <text evidence="3">Belongs to the krueppel C2H2-type zinc-finger protein family.</text>
</comment>
<dbReference type="GO" id="GO:0005634">
    <property type="term" value="C:nucleus"/>
    <property type="evidence" value="ECO:0007669"/>
    <property type="project" value="UniProtKB-SubCell"/>
</dbReference>
<dbReference type="GO" id="GO:0008270">
    <property type="term" value="F:zinc ion binding"/>
    <property type="evidence" value="ECO:0007669"/>
    <property type="project" value="UniProtKB-KW"/>
</dbReference>
<sequence>HLPAQHRPRLQDNPAADAVLPGTDWGDLLALPCGTEANPILSLSFLPRQGCGKRFQTNQVVYERVHTGEKPYECGECGKSFSQSFHLIIHQRIHTGERPYECGECGKSFTDNSSLIPHQRIHMGERPYECSERGKRPYECPQCGKSFSRSSHLSRHQRRHR</sequence>
<comment type="subcellular location">
    <subcellularLocation>
        <location evidence="2">Nucleus</location>
    </subcellularLocation>
</comment>
<reference evidence="12" key="3">
    <citation type="submission" date="2025-09" db="UniProtKB">
        <authorList>
            <consortium name="Ensembl"/>
        </authorList>
    </citation>
    <scope>IDENTIFICATION</scope>
</reference>
<dbReference type="OMA" id="RCTFETC"/>
<name>A0A8U7NLV7_CORMO</name>
<dbReference type="FunFam" id="3.30.160.60:FF:000987">
    <property type="entry name" value="Zinc finger protein 275"/>
    <property type="match status" value="1"/>
</dbReference>
<dbReference type="InterPro" id="IPR036236">
    <property type="entry name" value="Znf_C2H2_sf"/>
</dbReference>
<keyword evidence="7" id="KW-0862">Zinc</keyword>
<keyword evidence="6" id="KW-0863">Zinc-finger</keyword>
<dbReference type="PANTHER" id="PTHR24393:SF100">
    <property type="entry name" value="ZINC FINGER PROTEIN-RELATED"/>
    <property type="match status" value="1"/>
</dbReference>
<evidence type="ECO:0000256" key="8">
    <source>
        <dbReference type="ARBA" id="ARBA00023015"/>
    </source>
</evidence>
<evidence type="ECO:0000313" key="12">
    <source>
        <dbReference type="Ensembl" id="ENSCMUP00000028328.1"/>
    </source>
</evidence>
<evidence type="ECO:0000256" key="1">
    <source>
        <dbReference type="ARBA" id="ARBA00003767"/>
    </source>
</evidence>
<evidence type="ECO:0000256" key="5">
    <source>
        <dbReference type="ARBA" id="ARBA00022737"/>
    </source>
</evidence>
<dbReference type="GO" id="GO:0001228">
    <property type="term" value="F:DNA-binding transcription activator activity, RNA polymerase II-specific"/>
    <property type="evidence" value="ECO:0007669"/>
    <property type="project" value="TreeGrafter"/>
</dbReference>
<evidence type="ECO:0000256" key="7">
    <source>
        <dbReference type="ARBA" id="ARBA00022833"/>
    </source>
</evidence>
<dbReference type="SUPFAM" id="SSF57667">
    <property type="entry name" value="beta-beta-alpha zinc fingers"/>
    <property type="match status" value="3"/>
</dbReference>
<dbReference type="SMART" id="SM00355">
    <property type="entry name" value="ZnF_C2H2"/>
    <property type="match status" value="3"/>
</dbReference>
<comment type="function">
    <text evidence="1">May be involved in transcriptional regulation.</text>
</comment>
<dbReference type="PANTHER" id="PTHR24393">
    <property type="entry name" value="ZINC FINGER PROTEIN"/>
    <property type="match status" value="1"/>
</dbReference>
<keyword evidence="10" id="KW-0804">Transcription</keyword>
<dbReference type="PROSITE" id="PS50157">
    <property type="entry name" value="ZINC_FINGER_C2H2_2"/>
    <property type="match status" value="3"/>
</dbReference>
<evidence type="ECO:0000256" key="11">
    <source>
        <dbReference type="ARBA" id="ARBA00023242"/>
    </source>
</evidence>
<accession>A0A8U7NLV7</accession>
<keyword evidence="13" id="KW-1185">Reference proteome</keyword>
<dbReference type="InterPro" id="IPR013087">
    <property type="entry name" value="Znf_C2H2_type"/>
</dbReference>
<dbReference type="PROSITE" id="PS00028">
    <property type="entry name" value="ZINC_FINGER_C2H2_1"/>
    <property type="match status" value="3"/>
</dbReference>
<keyword evidence="8" id="KW-0805">Transcription regulation</keyword>
<evidence type="ECO:0000313" key="13">
    <source>
        <dbReference type="Proteomes" id="UP000694553"/>
    </source>
</evidence>
<keyword evidence="11" id="KW-0539">Nucleus</keyword>
<evidence type="ECO:0000256" key="3">
    <source>
        <dbReference type="ARBA" id="ARBA00006991"/>
    </source>
</evidence>
<evidence type="ECO:0000256" key="10">
    <source>
        <dbReference type="ARBA" id="ARBA00023163"/>
    </source>
</evidence>
<evidence type="ECO:0000256" key="2">
    <source>
        <dbReference type="ARBA" id="ARBA00004123"/>
    </source>
</evidence>
<dbReference type="AlphaFoldDB" id="A0A8U7NLV7"/>
<keyword evidence="4" id="KW-0479">Metal-binding</keyword>
<keyword evidence="9" id="KW-0238">DNA-binding</keyword>
<dbReference type="Gene3D" id="3.30.160.60">
    <property type="entry name" value="Classic Zinc Finger"/>
    <property type="match status" value="3"/>
</dbReference>
<dbReference type="Pfam" id="PF00096">
    <property type="entry name" value="zf-C2H2"/>
    <property type="match status" value="3"/>
</dbReference>
<dbReference type="FunFam" id="3.30.160.60:FF:000218">
    <property type="entry name" value="Zinc finger protein 10"/>
    <property type="match status" value="1"/>
</dbReference>
<reference evidence="13" key="1">
    <citation type="submission" date="2019-10" db="EMBL/GenBank/DDBJ databases">
        <title>Corvus moneduloides (New Caledonian crow) genome, bCorMon1, primary haplotype.</title>
        <authorList>
            <person name="Rutz C."/>
            <person name="Fungtammasan C."/>
            <person name="Mountcastle J."/>
            <person name="Formenti G."/>
            <person name="Chow W."/>
            <person name="Howe K."/>
            <person name="Steele M.P."/>
            <person name="Fernandes J."/>
            <person name="Gilbert M.T.P."/>
            <person name="Fedrigo O."/>
            <person name="Jarvis E.D."/>
            <person name="Gemmell N."/>
        </authorList>
    </citation>
    <scope>NUCLEOTIDE SEQUENCE [LARGE SCALE GENOMIC DNA]</scope>
</reference>
<dbReference type="FunFam" id="3.30.160.60:FF:000295">
    <property type="entry name" value="zinc finger protein 19"/>
    <property type="match status" value="1"/>
</dbReference>
<dbReference type="Proteomes" id="UP000694553">
    <property type="component" value="Unassembled WGS sequence"/>
</dbReference>
<reference evidence="12" key="2">
    <citation type="submission" date="2025-08" db="UniProtKB">
        <authorList>
            <consortium name="Ensembl"/>
        </authorList>
    </citation>
    <scope>IDENTIFICATION</scope>
</reference>
<dbReference type="Ensembl" id="ENSCMUT00000034499.1">
    <property type="protein sequence ID" value="ENSCMUP00000028328.1"/>
    <property type="gene ID" value="ENSCMUG00000018062.1"/>
</dbReference>
<dbReference type="GO" id="GO:0000978">
    <property type="term" value="F:RNA polymerase II cis-regulatory region sequence-specific DNA binding"/>
    <property type="evidence" value="ECO:0007669"/>
    <property type="project" value="TreeGrafter"/>
</dbReference>
<evidence type="ECO:0000256" key="4">
    <source>
        <dbReference type="ARBA" id="ARBA00022723"/>
    </source>
</evidence>
<evidence type="ECO:0000256" key="9">
    <source>
        <dbReference type="ARBA" id="ARBA00023125"/>
    </source>
</evidence>
<proteinExistence type="inferred from homology"/>
<evidence type="ECO:0000256" key="6">
    <source>
        <dbReference type="ARBA" id="ARBA00022771"/>
    </source>
</evidence>
<keyword evidence="5" id="KW-0677">Repeat</keyword>
<organism evidence="12 13">
    <name type="scientific">Corvus moneduloides</name>
    <name type="common">New Caledonian crow</name>
    <dbReference type="NCBI Taxonomy" id="1196302"/>
    <lineage>
        <taxon>Eukaryota</taxon>
        <taxon>Metazoa</taxon>
        <taxon>Chordata</taxon>
        <taxon>Craniata</taxon>
        <taxon>Vertebrata</taxon>
        <taxon>Euteleostomi</taxon>
        <taxon>Archelosauria</taxon>
        <taxon>Archosauria</taxon>
        <taxon>Dinosauria</taxon>
        <taxon>Saurischia</taxon>
        <taxon>Theropoda</taxon>
        <taxon>Coelurosauria</taxon>
        <taxon>Aves</taxon>
        <taxon>Neognathae</taxon>
        <taxon>Neoaves</taxon>
        <taxon>Telluraves</taxon>
        <taxon>Australaves</taxon>
        <taxon>Passeriformes</taxon>
        <taxon>Corvoidea</taxon>
        <taxon>Corvidae</taxon>
        <taxon>Corvus</taxon>
    </lineage>
</organism>
<protein>
    <submittedName>
        <fullName evidence="12">Uncharacterized protein</fullName>
    </submittedName>
</protein>